<protein>
    <submittedName>
        <fullName evidence="1">Uncharacterized protein</fullName>
    </submittedName>
</protein>
<dbReference type="AlphaFoldDB" id="A0A061S0I0"/>
<accession>A0A061S0I0</accession>
<reference evidence="1" key="1">
    <citation type="submission" date="2014-05" db="EMBL/GenBank/DDBJ databases">
        <title>The transcriptome of the halophilic microalga Tetraselmis sp. GSL018 isolated from the Great Salt Lake, Utah.</title>
        <authorList>
            <person name="Jinkerson R.E."/>
            <person name="D'Adamo S."/>
            <person name="Posewitz M.C."/>
        </authorList>
    </citation>
    <scope>NUCLEOTIDE SEQUENCE</scope>
    <source>
        <strain evidence="1">GSL018</strain>
    </source>
</reference>
<proteinExistence type="predicted"/>
<dbReference type="EMBL" id="GBEZ01009137">
    <property type="protein sequence ID" value="JAC76435.1"/>
    <property type="molecule type" value="Transcribed_RNA"/>
</dbReference>
<sequence length="70" mass="8313">LTEWKYCHRPTKGCPMTRADTTYEAQRHLEEPTFTSRRILVCYIYKTSFVKAAPLQKISECVLYIPRIMQ</sequence>
<gene>
    <name evidence="1" type="ORF">TSPGSL018_20189</name>
</gene>
<evidence type="ECO:0000313" key="1">
    <source>
        <dbReference type="EMBL" id="JAC76435.1"/>
    </source>
</evidence>
<feature type="non-terminal residue" evidence="1">
    <location>
        <position position="70"/>
    </location>
</feature>
<name>A0A061S0I0_9CHLO</name>
<feature type="non-terminal residue" evidence="1">
    <location>
        <position position="1"/>
    </location>
</feature>
<organism evidence="1">
    <name type="scientific">Tetraselmis sp. GSL018</name>
    <dbReference type="NCBI Taxonomy" id="582737"/>
    <lineage>
        <taxon>Eukaryota</taxon>
        <taxon>Viridiplantae</taxon>
        <taxon>Chlorophyta</taxon>
        <taxon>core chlorophytes</taxon>
        <taxon>Chlorodendrophyceae</taxon>
        <taxon>Chlorodendrales</taxon>
        <taxon>Chlorodendraceae</taxon>
        <taxon>Tetraselmis</taxon>
    </lineage>
</organism>